<organism evidence="1">
    <name type="scientific">Salix viminalis</name>
    <name type="common">Common osier</name>
    <name type="synonym">Basket willow</name>
    <dbReference type="NCBI Taxonomy" id="40686"/>
    <lineage>
        <taxon>Eukaryota</taxon>
        <taxon>Viridiplantae</taxon>
        <taxon>Streptophyta</taxon>
        <taxon>Embryophyta</taxon>
        <taxon>Tracheophyta</taxon>
        <taxon>Spermatophyta</taxon>
        <taxon>Magnoliopsida</taxon>
        <taxon>eudicotyledons</taxon>
        <taxon>Gunneridae</taxon>
        <taxon>Pentapetalae</taxon>
        <taxon>rosids</taxon>
        <taxon>fabids</taxon>
        <taxon>Malpighiales</taxon>
        <taxon>Salicaceae</taxon>
        <taxon>Saliceae</taxon>
        <taxon>Salix</taxon>
    </lineage>
</organism>
<accession>A0A6N2KXX5</accession>
<evidence type="ECO:0000313" key="1">
    <source>
        <dbReference type="EMBL" id="VFU33127.1"/>
    </source>
</evidence>
<gene>
    <name evidence="1" type="ORF">SVIM_LOCUS149670</name>
</gene>
<proteinExistence type="predicted"/>
<reference evidence="1" key="1">
    <citation type="submission" date="2019-03" db="EMBL/GenBank/DDBJ databases">
        <authorList>
            <person name="Mank J."/>
            <person name="Almeida P."/>
        </authorList>
    </citation>
    <scope>NUCLEOTIDE SEQUENCE</scope>
    <source>
        <strain evidence="1">78183</strain>
    </source>
</reference>
<dbReference type="EMBL" id="CAADRP010000890">
    <property type="protein sequence ID" value="VFU33127.1"/>
    <property type="molecule type" value="Genomic_DNA"/>
</dbReference>
<protein>
    <submittedName>
        <fullName evidence="1">Uncharacterized protein</fullName>
    </submittedName>
</protein>
<dbReference type="AlphaFoldDB" id="A0A6N2KXX5"/>
<sequence>MALQFLVPKGLVEKSFRSLAFFNTPEDKFRQIYIDHHAESTQILKFHEEKLDLSSVSILHPYALCSAPLLGFQSCFSAMVSNILFTTATSTSHVSISNV</sequence>
<name>A0A6N2KXX5_SALVM</name>